<name>Q0RKM2_FRAAA</name>
<proteinExistence type="predicted"/>
<dbReference type="eggNOG" id="COG1853">
    <property type="taxonomic scope" value="Bacteria"/>
</dbReference>
<dbReference type="InterPro" id="IPR012349">
    <property type="entry name" value="Split_barrel_FMN-bd"/>
</dbReference>
<feature type="domain" description="Flavin reductase like" evidence="3">
    <location>
        <begin position="1"/>
        <end position="138"/>
    </location>
</feature>
<dbReference type="Pfam" id="PF01613">
    <property type="entry name" value="Flavin_Reduct"/>
    <property type="match status" value="1"/>
</dbReference>
<reference evidence="4 5" key="1">
    <citation type="journal article" date="2007" name="Genome Res.">
        <title>Genome characteristics of facultatively symbiotic Frankia sp. strains reflect host range and host plant biogeography.</title>
        <authorList>
            <person name="Normand P."/>
            <person name="Lapierre P."/>
            <person name="Tisa L.S."/>
            <person name="Gogarten J.P."/>
            <person name="Alloisio N."/>
            <person name="Bagnarol E."/>
            <person name="Bassi C.A."/>
            <person name="Berry A.M."/>
            <person name="Bickhart D.M."/>
            <person name="Choisne N."/>
            <person name="Couloux A."/>
            <person name="Cournoyer B."/>
            <person name="Cruveiller S."/>
            <person name="Daubin V."/>
            <person name="Demange N."/>
            <person name="Francino M.P."/>
            <person name="Goltsman E."/>
            <person name="Huang Y."/>
            <person name="Kopp O.R."/>
            <person name="Labarre L."/>
            <person name="Lapidus A."/>
            <person name="Lavire C."/>
            <person name="Marechal J."/>
            <person name="Martinez M."/>
            <person name="Mastronunzio J.E."/>
            <person name="Mullin B.C."/>
            <person name="Niemann J."/>
            <person name="Pujic P."/>
            <person name="Rawnsley T."/>
            <person name="Rouy Z."/>
            <person name="Schenowitz C."/>
            <person name="Sellstedt A."/>
            <person name="Tavares F."/>
            <person name="Tomkins J.P."/>
            <person name="Vallenet D."/>
            <person name="Valverde C."/>
            <person name="Wall L.G."/>
            <person name="Wang Y."/>
            <person name="Medigue C."/>
            <person name="Benson D.R."/>
        </authorList>
    </citation>
    <scope>NUCLEOTIDE SEQUENCE [LARGE SCALE GENOMIC DNA]</scope>
    <source>
        <strain evidence="5">DSM 45986 / CECT 9034 / ACN14a</strain>
    </source>
</reference>
<protein>
    <submittedName>
        <fullName evidence="4">NADH:riboflavin 5'-phosphate oxidoreductase (NADH:FMN oxidoreductase)</fullName>
    </submittedName>
</protein>
<dbReference type="InterPro" id="IPR002563">
    <property type="entry name" value="Flavin_Rdtase-like_dom"/>
</dbReference>
<dbReference type="STRING" id="326424.FRAAL3291"/>
<evidence type="ECO:0000259" key="3">
    <source>
        <dbReference type="SMART" id="SM00903"/>
    </source>
</evidence>
<dbReference type="Proteomes" id="UP000000657">
    <property type="component" value="Chromosome"/>
</dbReference>
<dbReference type="Gene3D" id="2.30.110.10">
    <property type="entry name" value="Electron Transport, Fmn-binding Protein, Chain A"/>
    <property type="match status" value="1"/>
</dbReference>
<keyword evidence="5" id="KW-1185">Reference proteome</keyword>
<keyword evidence="1" id="KW-0560">Oxidoreductase</keyword>
<evidence type="ECO:0000256" key="2">
    <source>
        <dbReference type="SAM" id="MobiDB-lite"/>
    </source>
</evidence>
<dbReference type="GO" id="GO:0010181">
    <property type="term" value="F:FMN binding"/>
    <property type="evidence" value="ECO:0007669"/>
    <property type="project" value="InterPro"/>
</dbReference>
<feature type="compositionally biased region" description="Gly residues" evidence="2">
    <location>
        <begin position="150"/>
        <end position="164"/>
    </location>
</feature>
<dbReference type="AlphaFoldDB" id="Q0RKM2"/>
<accession>Q0RKM2</accession>
<dbReference type="InterPro" id="IPR050268">
    <property type="entry name" value="NADH-dep_flavin_reductase"/>
</dbReference>
<dbReference type="GO" id="GO:0006208">
    <property type="term" value="P:pyrimidine nucleobase catabolic process"/>
    <property type="evidence" value="ECO:0007669"/>
    <property type="project" value="TreeGrafter"/>
</dbReference>
<dbReference type="HOGENOM" id="CLU_059021_1_1_11"/>
<evidence type="ECO:0000256" key="1">
    <source>
        <dbReference type="ARBA" id="ARBA00023002"/>
    </source>
</evidence>
<organism evidence="4 5">
    <name type="scientific">Frankia alni (strain DSM 45986 / CECT 9034 / ACN14a)</name>
    <dbReference type="NCBI Taxonomy" id="326424"/>
    <lineage>
        <taxon>Bacteria</taxon>
        <taxon>Bacillati</taxon>
        <taxon>Actinomycetota</taxon>
        <taxon>Actinomycetes</taxon>
        <taxon>Frankiales</taxon>
        <taxon>Frankiaceae</taxon>
        <taxon>Frankia</taxon>
    </lineage>
</organism>
<evidence type="ECO:0000313" key="5">
    <source>
        <dbReference type="Proteomes" id="UP000000657"/>
    </source>
</evidence>
<evidence type="ECO:0000313" key="4">
    <source>
        <dbReference type="EMBL" id="CAJ61935.1"/>
    </source>
</evidence>
<dbReference type="KEGG" id="fal:FRAAL3291"/>
<dbReference type="SUPFAM" id="SSF50475">
    <property type="entry name" value="FMN-binding split barrel"/>
    <property type="match status" value="1"/>
</dbReference>
<gene>
    <name evidence="4" type="ordered locus">FRAAL3291</name>
</gene>
<dbReference type="PANTHER" id="PTHR30466:SF1">
    <property type="entry name" value="FMN REDUCTASE (NADH) RUTF"/>
    <property type="match status" value="1"/>
</dbReference>
<feature type="region of interest" description="Disordered" evidence="2">
    <location>
        <begin position="150"/>
        <end position="198"/>
    </location>
</feature>
<dbReference type="SMART" id="SM00903">
    <property type="entry name" value="Flavin_Reduct"/>
    <property type="match status" value="1"/>
</dbReference>
<dbReference type="GO" id="GO:0042602">
    <property type="term" value="F:riboflavin reductase (NADPH) activity"/>
    <property type="evidence" value="ECO:0007669"/>
    <property type="project" value="TreeGrafter"/>
</dbReference>
<dbReference type="EMBL" id="CT573213">
    <property type="protein sequence ID" value="CAJ61935.1"/>
    <property type="molecule type" value="Genomic_DNA"/>
</dbReference>
<dbReference type="PANTHER" id="PTHR30466">
    <property type="entry name" value="FLAVIN REDUCTASE"/>
    <property type="match status" value="1"/>
</dbReference>
<sequence>MTIVTMNGAQGPVGFTATSVASLSQSPPLVSLSLAAGSSIVPALHAADTLVVHLLAHDQHDLAARFAAPGADRFAAPTRWRPLGTGEPLLIDAAVWLRCRIRQRIPAGDHWLVVAEVVESRAGRSVAPLVYHDGGYGTFVGAAAGGRGDGGGGSGGGSGSGRSVGGPPATDDGDLGIRARQAARPVRPGRTTSTKGGR</sequence>